<comment type="caution">
    <text evidence="5">The sequence shown here is derived from an EMBL/GenBank/DDBJ whole genome shotgun (WGS) entry which is preliminary data.</text>
</comment>
<dbReference type="GO" id="GO:0042597">
    <property type="term" value="C:periplasmic space"/>
    <property type="evidence" value="ECO:0007669"/>
    <property type="project" value="UniProtKB-SubCell"/>
</dbReference>
<name>A0A6L7HT88_9GAMM</name>
<evidence type="ECO:0000256" key="2">
    <source>
        <dbReference type="ARBA" id="ARBA00010742"/>
    </source>
</evidence>
<dbReference type="EMBL" id="WRPA01000001">
    <property type="protein sequence ID" value="MXR67499.1"/>
    <property type="molecule type" value="Genomic_DNA"/>
</dbReference>
<keyword evidence="6" id="KW-1185">Reference proteome</keyword>
<protein>
    <submittedName>
        <fullName evidence="5">ABC transporter substrate-binding protein</fullName>
    </submittedName>
</protein>
<evidence type="ECO:0000256" key="3">
    <source>
        <dbReference type="ARBA" id="ARBA00022729"/>
    </source>
</evidence>
<dbReference type="GO" id="GO:0042918">
    <property type="term" value="P:alkanesulfonate transmembrane transport"/>
    <property type="evidence" value="ECO:0007669"/>
    <property type="project" value="TreeGrafter"/>
</dbReference>
<dbReference type="Gene3D" id="3.40.190.10">
    <property type="entry name" value="Periplasmic binding protein-like II"/>
    <property type="match status" value="3"/>
</dbReference>
<sequence length="326" mass="36301">MKTKGIVLLVIVVTGLLSIFWWGGKAPATEPPIKLRIATSTTPLSAPLIIARELELFKPYNLDIELLPLRGGHLCFQAMIQGVADLATSSETVIMFNGFQRKDFRLLASFVESDNDLKLLALNENSPKSLTQLNHKKIGMVKASASEFFADAFLIIGGHQQQDFEKVFMSPQALGPALLAGEVDAISVWEPFGYKLIQEYGDTIYQYPGKGIYNLSFNLVTTELNAKLHEKQHADILRALKSAQTYINQHPQSAKQIISDYLNISLSELEWAWNDYLFRLTLNNSLLSNLHAQARWAIASGAVDAQNAPDFRLLLDELALKQALDN</sequence>
<comment type="similarity">
    <text evidence="2">Belongs to the bacterial solute-binding protein SsuA/TauA family.</text>
</comment>
<comment type="subcellular location">
    <subcellularLocation>
        <location evidence="1">Periplasm</location>
    </subcellularLocation>
</comment>
<gene>
    <name evidence="5" type="ORF">GNT65_02270</name>
</gene>
<dbReference type="Pfam" id="PF09084">
    <property type="entry name" value="NMT1"/>
    <property type="match status" value="1"/>
</dbReference>
<dbReference type="AlphaFoldDB" id="A0A6L7HT88"/>
<evidence type="ECO:0000313" key="5">
    <source>
        <dbReference type="EMBL" id="MXR67499.1"/>
    </source>
</evidence>
<dbReference type="InterPro" id="IPR015168">
    <property type="entry name" value="SsuA/THI5"/>
</dbReference>
<dbReference type="PANTHER" id="PTHR30024:SF47">
    <property type="entry name" value="TAURINE-BINDING PERIPLASMIC PROTEIN"/>
    <property type="match status" value="1"/>
</dbReference>
<evidence type="ECO:0000256" key="1">
    <source>
        <dbReference type="ARBA" id="ARBA00004418"/>
    </source>
</evidence>
<accession>A0A6L7HT88</accession>
<keyword evidence="3" id="KW-0732">Signal</keyword>
<organism evidence="5 6">
    <name type="scientific">Shewanella insulae</name>
    <dbReference type="NCBI Taxonomy" id="2681496"/>
    <lineage>
        <taxon>Bacteria</taxon>
        <taxon>Pseudomonadati</taxon>
        <taxon>Pseudomonadota</taxon>
        <taxon>Gammaproteobacteria</taxon>
        <taxon>Alteromonadales</taxon>
        <taxon>Shewanellaceae</taxon>
        <taxon>Shewanella</taxon>
    </lineage>
</organism>
<dbReference type="Proteomes" id="UP000474778">
    <property type="component" value="Unassembled WGS sequence"/>
</dbReference>
<dbReference type="PANTHER" id="PTHR30024">
    <property type="entry name" value="ALIPHATIC SULFONATES-BINDING PROTEIN-RELATED"/>
    <property type="match status" value="1"/>
</dbReference>
<proteinExistence type="inferred from homology"/>
<evidence type="ECO:0000259" key="4">
    <source>
        <dbReference type="Pfam" id="PF09084"/>
    </source>
</evidence>
<dbReference type="RefSeq" id="WP_160793479.1">
    <property type="nucleotide sequence ID" value="NZ_CANMWR010000011.1"/>
</dbReference>
<reference evidence="5 6" key="1">
    <citation type="submission" date="2019-12" db="EMBL/GenBank/DDBJ databases">
        <title>Shewanella insulae sp. nov., isolated from a tidal flat.</title>
        <authorList>
            <person name="Yoon J.-H."/>
        </authorList>
    </citation>
    <scope>NUCLEOTIDE SEQUENCE [LARGE SCALE GENOMIC DNA]</scope>
    <source>
        <strain evidence="5 6">JBTF-M18</strain>
    </source>
</reference>
<evidence type="ECO:0000313" key="6">
    <source>
        <dbReference type="Proteomes" id="UP000474778"/>
    </source>
</evidence>
<dbReference type="SUPFAM" id="SSF53850">
    <property type="entry name" value="Periplasmic binding protein-like II"/>
    <property type="match status" value="1"/>
</dbReference>
<feature type="domain" description="SsuA/THI5-like" evidence="4">
    <location>
        <begin position="45"/>
        <end position="254"/>
    </location>
</feature>